<dbReference type="Pfam" id="PF00892">
    <property type="entry name" value="EamA"/>
    <property type="match status" value="2"/>
</dbReference>
<feature type="transmembrane region" description="Helical" evidence="5">
    <location>
        <begin position="92"/>
        <end position="111"/>
    </location>
</feature>
<name>A0ABT8S5R4_9BURK</name>
<feature type="transmembrane region" description="Helical" evidence="5">
    <location>
        <begin position="123"/>
        <end position="141"/>
    </location>
</feature>
<comment type="caution">
    <text evidence="7">The sequence shown here is derived from an EMBL/GenBank/DDBJ whole genome shotgun (WGS) entry which is preliminary data.</text>
</comment>
<evidence type="ECO:0000256" key="4">
    <source>
        <dbReference type="ARBA" id="ARBA00023136"/>
    </source>
</evidence>
<sequence>MSSTPALSRGDLARALCVVLIWGLNFVAMKLGLQDLSPMLLGALRFAAASLPLLLFVPRPPLPWRYFAAYGLAQGVGQFGLLFLGLQLGMTAGMASVVMQTQAFFTLLLAGPLLGERARRDQWLGLAVALAGLLVIATAHGNGPGQMTLIGFILTLSAAFMWAASNVVVRFAVRTTPGYDPFGFIVWSSVVPVLPFLLLAVAMDGSAQVLRQLGGLDLRALLAVLFLAWFATLLAYTLWTRLLQRHPAGRVVPFSLLVPVVGLAAAALAFGERPSPAQWLGTAAVLAGLVINQGMAGRLRDWWKRRRPAAV</sequence>
<keyword evidence="3 5" id="KW-1133">Transmembrane helix</keyword>
<dbReference type="InterPro" id="IPR037185">
    <property type="entry name" value="EmrE-like"/>
</dbReference>
<evidence type="ECO:0000256" key="3">
    <source>
        <dbReference type="ARBA" id="ARBA00022989"/>
    </source>
</evidence>
<keyword evidence="4 5" id="KW-0472">Membrane</keyword>
<feature type="transmembrane region" description="Helical" evidence="5">
    <location>
        <begin position="220"/>
        <end position="239"/>
    </location>
</feature>
<dbReference type="PANTHER" id="PTHR32322">
    <property type="entry name" value="INNER MEMBRANE TRANSPORTER"/>
    <property type="match status" value="1"/>
</dbReference>
<dbReference type="RefSeq" id="WP_301809704.1">
    <property type="nucleotide sequence ID" value="NZ_JAUJZH010000008.1"/>
</dbReference>
<keyword evidence="8" id="KW-1185">Reference proteome</keyword>
<proteinExistence type="predicted"/>
<feature type="transmembrane region" description="Helical" evidence="5">
    <location>
        <begin position="12"/>
        <end position="33"/>
    </location>
</feature>
<evidence type="ECO:0000259" key="6">
    <source>
        <dbReference type="Pfam" id="PF00892"/>
    </source>
</evidence>
<feature type="transmembrane region" description="Helical" evidence="5">
    <location>
        <begin position="277"/>
        <end position="297"/>
    </location>
</feature>
<dbReference type="Gene3D" id="1.10.3730.20">
    <property type="match status" value="1"/>
</dbReference>
<dbReference type="Proteomes" id="UP001169027">
    <property type="component" value="Unassembled WGS sequence"/>
</dbReference>
<comment type="subcellular location">
    <subcellularLocation>
        <location evidence="1">Membrane</location>
        <topology evidence="1">Multi-pass membrane protein</topology>
    </subcellularLocation>
</comment>
<dbReference type="PANTHER" id="PTHR32322:SF9">
    <property type="entry name" value="AMINO-ACID METABOLITE EFFLUX PUMP-RELATED"/>
    <property type="match status" value="1"/>
</dbReference>
<protein>
    <submittedName>
        <fullName evidence="7">EamA family transporter</fullName>
    </submittedName>
</protein>
<evidence type="ECO:0000256" key="2">
    <source>
        <dbReference type="ARBA" id="ARBA00022692"/>
    </source>
</evidence>
<organism evidence="7 8">
    <name type="scientific">Variovorax ginsengisoli</name>
    <dbReference type="NCBI Taxonomy" id="363844"/>
    <lineage>
        <taxon>Bacteria</taxon>
        <taxon>Pseudomonadati</taxon>
        <taxon>Pseudomonadota</taxon>
        <taxon>Betaproteobacteria</taxon>
        <taxon>Burkholderiales</taxon>
        <taxon>Comamonadaceae</taxon>
        <taxon>Variovorax</taxon>
    </lineage>
</organism>
<evidence type="ECO:0000313" key="8">
    <source>
        <dbReference type="Proteomes" id="UP001169027"/>
    </source>
</evidence>
<keyword evidence="2 5" id="KW-0812">Transmembrane</keyword>
<dbReference type="InterPro" id="IPR000620">
    <property type="entry name" value="EamA_dom"/>
</dbReference>
<feature type="domain" description="EamA" evidence="6">
    <location>
        <begin position="15"/>
        <end position="137"/>
    </location>
</feature>
<dbReference type="InterPro" id="IPR050638">
    <property type="entry name" value="AA-Vitamin_Transporters"/>
</dbReference>
<feature type="transmembrane region" description="Helical" evidence="5">
    <location>
        <begin position="181"/>
        <end position="200"/>
    </location>
</feature>
<evidence type="ECO:0000256" key="5">
    <source>
        <dbReference type="SAM" id="Phobius"/>
    </source>
</evidence>
<evidence type="ECO:0000313" key="7">
    <source>
        <dbReference type="EMBL" id="MDO1533332.1"/>
    </source>
</evidence>
<feature type="domain" description="EamA" evidence="6">
    <location>
        <begin position="150"/>
        <end position="291"/>
    </location>
</feature>
<feature type="transmembrane region" description="Helical" evidence="5">
    <location>
        <begin position="251"/>
        <end position="271"/>
    </location>
</feature>
<dbReference type="EMBL" id="JAUKVY010000008">
    <property type="protein sequence ID" value="MDO1533332.1"/>
    <property type="molecule type" value="Genomic_DNA"/>
</dbReference>
<feature type="transmembrane region" description="Helical" evidence="5">
    <location>
        <begin position="64"/>
        <end position="86"/>
    </location>
</feature>
<reference evidence="7" key="1">
    <citation type="submission" date="2023-06" db="EMBL/GenBank/DDBJ databases">
        <authorList>
            <person name="Jiang Y."/>
            <person name="Liu Q."/>
        </authorList>
    </citation>
    <scope>NUCLEOTIDE SEQUENCE</scope>
    <source>
        <strain evidence="7">CGMCC 1.12090</strain>
    </source>
</reference>
<evidence type="ECO:0000256" key="1">
    <source>
        <dbReference type="ARBA" id="ARBA00004141"/>
    </source>
</evidence>
<gene>
    <name evidence="7" type="ORF">Q2T77_13615</name>
</gene>
<feature type="transmembrane region" description="Helical" evidence="5">
    <location>
        <begin position="39"/>
        <end position="57"/>
    </location>
</feature>
<dbReference type="SUPFAM" id="SSF103481">
    <property type="entry name" value="Multidrug resistance efflux transporter EmrE"/>
    <property type="match status" value="2"/>
</dbReference>
<feature type="transmembrane region" description="Helical" evidence="5">
    <location>
        <begin position="147"/>
        <end position="169"/>
    </location>
</feature>
<accession>A0ABT8S5R4</accession>